<keyword evidence="1" id="KW-1133">Transmembrane helix</keyword>
<dbReference type="AlphaFoldDB" id="A0A1M5MR26"/>
<reference evidence="3" key="1">
    <citation type="submission" date="2016-11" db="EMBL/GenBank/DDBJ databases">
        <authorList>
            <person name="Varghese N."/>
            <person name="Submissions S."/>
        </authorList>
    </citation>
    <scope>NUCLEOTIDE SEQUENCE [LARGE SCALE GENOMIC DNA]</scope>
    <source>
        <strain evidence="3">DSM 25330</strain>
    </source>
</reference>
<dbReference type="Proteomes" id="UP000184522">
    <property type="component" value="Unassembled WGS sequence"/>
</dbReference>
<organism evidence="2 3">
    <name type="scientific">Winogradskyella jejuensis</name>
    <dbReference type="NCBI Taxonomy" id="1089305"/>
    <lineage>
        <taxon>Bacteria</taxon>
        <taxon>Pseudomonadati</taxon>
        <taxon>Bacteroidota</taxon>
        <taxon>Flavobacteriia</taxon>
        <taxon>Flavobacteriales</taxon>
        <taxon>Flavobacteriaceae</taxon>
        <taxon>Winogradskyella</taxon>
    </lineage>
</organism>
<dbReference type="EMBL" id="FQWS01000001">
    <property type="protein sequence ID" value="SHG79758.1"/>
    <property type="molecule type" value="Genomic_DNA"/>
</dbReference>
<evidence type="ECO:0000313" key="2">
    <source>
        <dbReference type="EMBL" id="SHG79758.1"/>
    </source>
</evidence>
<name>A0A1M5MR26_9FLAO</name>
<sequence>MKVTKEEIQRIDNYLKEGGIKYWDVRLEMVDHLVSDVESYEGSADFETLFKQSLINANWHNNLKAVNSQSWKSTNKIYRKKHSKEIISVIKNPVNLIFFILFYLGINWIAQSFPKVLKPLFFVVLFLPFVIMTYEFIKSWLKKLGRSVNMDYGFFYFSFGIFITNLPIQLIPKTQLSIWLPIILTLYLIVMFAGYRVYKYALKKVLIMKSVN</sequence>
<keyword evidence="1" id="KW-0472">Membrane</keyword>
<protein>
    <submittedName>
        <fullName evidence="2">Uncharacterized protein</fullName>
    </submittedName>
</protein>
<keyword evidence="3" id="KW-1185">Reference proteome</keyword>
<proteinExistence type="predicted"/>
<keyword evidence="1" id="KW-0812">Transmembrane</keyword>
<feature type="transmembrane region" description="Helical" evidence="1">
    <location>
        <begin position="154"/>
        <end position="172"/>
    </location>
</feature>
<feature type="transmembrane region" description="Helical" evidence="1">
    <location>
        <begin position="116"/>
        <end position="134"/>
    </location>
</feature>
<feature type="transmembrane region" description="Helical" evidence="1">
    <location>
        <begin position="89"/>
        <end position="110"/>
    </location>
</feature>
<accession>A0A1M5MR26</accession>
<evidence type="ECO:0000256" key="1">
    <source>
        <dbReference type="SAM" id="Phobius"/>
    </source>
</evidence>
<evidence type="ECO:0000313" key="3">
    <source>
        <dbReference type="Proteomes" id="UP000184522"/>
    </source>
</evidence>
<dbReference type="RefSeq" id="WP_073083761.1">
    <property type="nucleotide sequence ID" value="NZ_FQWS01000001.1"/>
</dbReference>
<dbReference type="OrthoDB" id="1188278at2"/>
<feature type="transmembrane region" description="Helical" evidence="1">
    <location>
        <begin position="178"/>
        <end position="198"/>
    </location>
</feature>
<dbReference type="STRING" id="1089305.SAMN05444148_0970"/>
<gene>
    <name evidence="2" type="ORF">SAMN05444148_0970</name>
</gene>